<dbReference type="Pfam" id="PF01904">
    <property type="entry name" value="DUF72"/>
    <property type="match status" value="1"/>
</dbReference>
<dbReference type="InterPro" id="IPR036520">
    <property type="entry name" value="UPF0759_sf"/>
</dbReference>
<proteinExistence type="predicted"/>
<sequence>MHSQNVLFELPPLTLDPVPPSDEHVRLAAELPANISLGCMTWSFPGWIGVVYAKGTPEKVLGAHGLTAYTKNPLFRIVELDRSYYDPIPATAYREYADQVPDGFRLFAKAHEECTVMQFPQHARYGKKRGAHNLRFLDAAYASDAVVAPFAEGLGAKMGGLLFQFPPQDVGDPYAFAHRLHDFLRRLPKDVPYAVELRNGELLTKDYFAALEDTGAVHCHNQWTSMPSVLAQIKRAPPGARRPLVIRWLLREGDKYEDARVRYAPFNRLVAEDRDNRDAIARLVVKAHQHGVPSFVFLDNKAEGCAPESLLRLARAIRSML</sequence>
<gene>
    <name evidence="1" type="ORF">LVJ94_45140</name>
</gene>
<evidence type="ECO:0000313" key="1">
    <source>
        <dbReference type="EMBL" id="WXB04081.1"/>
    </source>
</evidence>
<dbReference type="RefSeq" id="WP_394833715.1">
    <property type="nucleotide sequence ID" value="NZ_CP089929.1"/>
</dbReference>
<evidence type="ECO:0000313" key="2">
    <source>
        <dbReference type="Proteomes" id="UP001374803"/>
    </source>
</evidence>
<accession>A0ABZ2L2R0</accession>
<organism evidence="1 2">
    <name type="scientific">Pendulispora rubella</name>
    <dbReference type="NCBI Taxonomy" id="2741070"/>
    <lineage>
        <taxon>Bacteria</taxon>
        <taxon>Pseudomonadati</taxon>
        <taxon>Myxococcota</taxon>
        <taxon>Myxococcia</taxon>
        <taxon>Myxococcales</taxon>
        <taxon>Sorangiineae</taxon>
        <taxon>Pendulisporaceae</taxon>
        <taxon>Pendulispora</taxon>
    </lineage>
</organism>
<dbReference type="PANTHER" id="PTHR30348:SF4">
    <property type="entry name" value="DUF72 DOMAIN-CONTAINING PROTEIN"/>
    <property type="match status" value="1"/>
</dbReference>
<dbReference type="Gene3D" id="3.20.20.410">
    <property type="entry name" value="Protein of unknown function UPF0759"/>
    <property type="match status" value="1"/>
</dbReference>
<keyword evidence="2" id="KW-1185">Reference proteome</keyword>
<dbReference type="InterPro" id="IPR002763">
    <property type="entry name" value="DUF72"/>
</dbReference>
<reference evidence="1" key="1">
    <citation type="submission" date="2021-12" db="EMBL/GenBank/DDBJ databases">
        <title>Discovery of the Pendulisporaceae a myxobacterial family with distinct sporulation behavior and unique specialized metabolism.</title>
        <authorList>
            <person name="Garcia R."/>
            <person name="Popoff A."/>
            <person name="Bader C.D."/>
            <person name="Loehr J."/>
            <person name="Walesch S."/>
            <person name="Walt C."/>
            <person name="Boldt J."/>
            <person name="Bunk B."/>
            <person name="Haeckl F.J.F.P.J."/>
            <person name="Gunesch A.P."/>
            <person name="Birkelbach J."/>
            <person name="Nuebel U."/>
            <person name="Pietschmann T."/>
            <person name="Bach T."/>
            <person name="Mueller R."/>
        </authorList>
    </citation>
    <scope>NUCLEOTIDE SEQUENCE</scope>
    <source>
        <strain evidence="1">MSr11367</strain>
    </source>
</reference>
<protein>
    <submittedName>
        <fullName evidence="1">DUF72 domain-containing protein</fullName>
    </submittedName>
</protein>
<dbReference type="Proteomes" id="UP001374803">
    <property type="component" value="Chromosome"/>
</dbReference>
<dbReference type="SUPFAM" id="SSF117396">
    <property type="entry name" value="TM1631-like"/>
    <property type="match status" value="1"/>
</dbReference>
<name>A0ABZ2L2R0_9BACT</name>
<dbReference type="PANTHER" id="PTHR30348">
    <property type="entry name" value="UNCHARACTERIZED PROTEIN YECE"/>
    <property type="match status" value="1"/>
</dbReference>
<dbReference type="EMBL" id="CP089983">
    <property type="protein sequence ID" value="WXB04081.1"/>
    <property type="molecule type" value="Genomic_DNA"/>
</dbReference>